<feature type="transmembrane region" description="Helical" evidence="6">
    <location>
        <begin position="12"/>
        <end position="30"/>
    </location>
</feature>
<dbReference type="RefSeq" id="WP_078806774.1">
    <property type="nucleotide sequence ID" value="NZ_FUXI01000007.1"/>
</dbReference>
<evidence type="ECO:0000313" key="8">
    <source>
        <dbReference type="Proteomes" id="UP000190328"/>
    </source>
</evidence>
<name>A0A1T4LX47_9ENTE</name>
<dbReference type="CDD" id="cd16914">
    <property type="entry name" value="EcfT"/>
    <property type="match status" value="1"/>
</dbReference>
<evidence type="ECO:0000256" key="3">
    <source>
        <dbReference type="ARBA" id="ARBA00022692"/>
    </source>
</evidence>
<feature type="transmembrane region" description="Helical" evidence="6">
    <location>
        <begin position="99"/>
        <end position="118"/>
    </location>
</feature>
<comment type="subcellular location">
    <subcellularLocation>
        <location evidence="1">Membrane</location>
        <topology evidence="1">Multi-pass membrane protein</topology>
    </subcellularLocation>
</comment>
<feature type="transmembrane region" description="Helical" evidence="6">
    <location>
        <begin position="223"/>
        <end position="242"/>
    </location>
</feature>
<evidence type="ECO:0000313" key="7">
    <source>
        <dbReference type="EMBL" id="SJZ59245.1"/>
    </source>
</evidence>
<sequence length="246" mass="27527">MNNWATRLYPSTKVLFVLLVIVLGVMVPGYTFQYSIFPFMIIVALLSQCAGKFLSLFMKSIFVIVLFIFVIQVCIIKNGDEQSLFAFLHFSKIGLDTSLNMTSKIVAISSSVIWFFQVTSVKDIIYSMEKINAPRKMTFVIASTIQLIPQMTALSKTITDAQKSRGIETEGNVLVRAKAFVPMLGPLVLSSIQQIEERVLALESRAFSATGRKTSFYSVRKTVLDYILVILMLVGFIAYLWIGGKS</sequence>
<feature type="transmembrane region" description="Helical" evidence="6">
    <location>
        <begin position="61"/>
        <end position="79"/>
    </location>
</feature>
<evidence type="ECO:0000256" key="1">
    <source>
        <dbReference type="ARBA" id="ARBA00004141"/>
    </source>
</evidence>
<reference evidence="7 8" key="1">
    <citation type="submission" date="2017-02" db="EMBL/GenBank/DDBJ databases">
        <authorList>
            <person name="Peterson S.W."/>
        </authorList>
    </citation>
    <scope>NUCLEOTIDE SEQUENCE [LARGE SCALE GENOMIC DNA]</scope>
    <source>
        <strain evidence="7 8">ATCC BAA-1030</strain>
    </source>
</reference>
<gene>
    <name evidence="7" type="ORF">SAMN02745116_00845</name>
</gene>
<dbReference type="InterPro" id="IPR051611">
    <property type="entry name" value="ECF_transporter_component"/>
</dbReference>
<keyword evidence="4 6" id="KW-1133">Transmembrane helix</keyword>
<dbReference type="GO" id="GO:0005886">
    <property type="term" value="C:plasma membrane"/>
    <property type="evidence" value="ECO:0007669"/>
    <property type="project" value="UniProtKB-ARBA"/>
</dbReference>
<dbReference type="STRING" id="263852.SAMN02745116_00845"/>
<dbReference type="EMBL" id="FUXI01000007">
    <property type="protein sequence ID" value="SJZ59245.1"/>
    <property type="molecule type" value="Genomic_DNA"/>
</dbReference>
<dbReference type="Pfam" id="PF02361">
    <property type="entry name" value="CbiQ"/>
    <property type="match status" value="1"/>
</dbReference>
<evidence type="ECO:0000256" key="4">
    <source>
        <dbReference type="ARBA" id="ARBA00022989"/>
    </source>
</evidence>
<dbReference type="Proteomes" id="UP000190328">
    <property type="component" value="Unassembled WGS sequence"/>
</dbReference>
<protein>
    <submittedName>
        <fullName evidence="7">Energy-coupling factor transport system permease protein</fullName>
    </submittedName>
</protein>
<evidence type="ECO:0000256" key="6">
    <source>
        <dbReference type="SAM" id="Phobius"/>
    </source>
</evidence>
<dbReference type="AlphaFoldDB" id="A0A1T4LX47"/>
<evidence type="ECO:0000256" key="5">
    <source>
        <dbReference type="ARBA" id="ARBA00023136"/>
    </source>
</evidence>
<dbReference type="OrthoDB" id="166227at2"/>
<keyword evidence="8" id="KW-1185">Reference proteome</keyword>
<dbReference type="PANTHER" id="PTHR34857">
    <property type="entry name" value="SLL0384 PROTEIN"/>
    <property type="match status" value="1"/>
</dbReference>
<keyword evidence="5 6" id="KW-0472">Membrane</keyword>
<accession>A0A1T4LX47</accession>
<proteinExistence type="predicted"/>
<keyword evidence="2" id="KW-1003">Cell membrane</keyword>
<dbReference type="PANTHER" id="PTHR34857:SF2">
    <property type="entry name" value="SLL0384 PROTEIN"/>
    <property type="match status" value="1"/>
</dbReference>
<dbReference type="InterPro" id="IPR003339">
    <property type="entry name" value="ABC/ECF_trnsptr_transmembrane"/>
</dbReference>
<keyword evidence="3 6" id="KW-0812">Transmembrane</keyword>
<organism evidence="7 8">
    <name type="scientific">Pilibacter termitis</name>
    <dbReference type="NCBI Taxonomy" id="263852"/>
    <lineage>
        <taxon>Bacteria</taxon>
        <taxon>Bacillati</taxon>
        <taxon>Bacillota</taxon>
        <taxon>Bacilli</taxon>
        <taxon>Lactobacillales</taxon>
        <taxon>Enterococcaceae</taxon>
        <taxon>Pilibacter</taxon>
    </lineage>
</organism>
<evidence type="ECO:0000256" key="2">
    <source>
        <dbReference type="ARBA" id="ARBA00022475"/>
    </source>
</evidence>